<gene>
    <name evidence="10 11" type="primary">LOC110145759</name>
</gene>
<protein>
    <submittedName>
        <fullName evidence="10 11">Filaggrin</fullName>
    </submittedName>
</protein>
<feature type="compositionally biased region" description="Polar residues" evidence="7">
    <location>
        <begin position="274"/>
        <end position="305"/>
    </location>
</feature>
<dbReference type="PANTHER" id="PTHR22571">
    <property type="entry name" value="FILAGGRIN-RELATED"/>
    <property type="match status" value="1"/>
</dbReference>
<feature type="domain" description="EF-hand" evidence="8">
    <location>
        <begin position="49"/>
        <end position="84"/>
    </location>
</feature>
<evidence type="ECO:0000256" key="5">
    <source>
        <dbReference type="ARBA" id="ARBA00022837"/>
    </source>
</evidence>
<dbReference type="PROSITE" id="PS50222">
    <property type="entry name" value="EF_HAND_2"/>
    <property type="match status" value="1"/>
</dbReference>
<dbReference type="InParanoid" id="A0A6J0YJ28"/>
<proteinExistence type="inferred from homology"/>
<keyword evidence="3" id="KW-0479">Metal-binding</keyword>
<feature type="compositionally biased region" description="Basic residues" evidence="7">
    <location>
        <begin position="168"/>
        <end position="188"/>
    </location>
</feature>
<feature type="compositionally biased region" description="Polar residues" evidence="7">
    <location>
        <begin position="246"/>
        <end position="260"/>
    </location>
</feature>
<organism evidence="9 10">
    <name type="scientific">Odocoileus virginianus</name>
    <name type="common">White-tailed deer</name>
    <dbReference type="NCBI Taxonomy" id="9874"/>
    <lineage>
        <taxon>Eukaryota</taxon>
        <taxon>Metazoa</taxon>
        <taxon>Chordata</taxon>
        <taxon>Craniata</taxon>
        <taxon>Vertebrata</taxon>
        <taxon>Euteleostomi</taxon>
        <taxon>Mammalia</taxon>
        <taxon>Eutheria</taxon>
        <taxon>Laurasiatheria</taxon>
        <taxon>Artiodactyla</taxon>
        <taxon>Ruminantia</taxon>
        <taxon>Pecora</taxon>
        <taxon>Cervidae</taxon>
        <taxon>Odocoileinae</taxon>
        <taxon>Odocoileus</taxon>
    </lineage>
</organism>
<evidence type="ECO:0000313" key="10">
    <source>
        <dbReference type="RefSeq" id="XP_020761860.2"/>
    </source>
</evidence>
<dbReference type="RefSeq" id="XP_020761860.2">
    <property type="nucleotide sequence ID" value="XM_020906201.2"/>
</dbReference>
<evidence type="ECO:0000256" key="1">
    <source>
        <dbReference type="ARBA" id="ARBA00004463"/>
    </source>
</evidence>
<feature type="region of interest" description="Disordered" evidence="7">
    <location>
        <begin position="513"/>
        <end position="587"/>
    </location>
</feature>
<dbReference type="PROSITE" id="PS00018">
    <property type="entry name" value="EF_HAND_1"/>
    <property type="match status" value="1"/>
</dbReference>
<evidence type="ECO:0000313" key="9">
    <source>
        <dbReference type="Proteomes" id="UP001652640"/>
    </source>
</evidence>
<keyword evidence="4" id="KW-0677">Repeat</keyword>
<dbReference type="InterPro" id="IPR034325">
    <property type="entry name" value="S-100_dom"/>
</dbReference>
<dbReference type="GO" id="GO:0061436">
    <property type="term" value="P:establishment of skin barrier"/>
    <property type="evidence" value="ECO:0007669"/>
    <property type="project" value="TreeGrafter"/>
</dbReference>
<feature type="compositionally biased region" description="Basic and acidic residues" evidence="7">
    <location>
        <begin position="400"/>
        <end position="431"/>
    </location>
</feature>
<evidence type="ECO:0000256" key="6">
    <source>
        <dbReference type="ARBA" id="ARBA00038258"/>
    </source>
</evidence>
<feature type="compositionally biased region" description="Basic and acidic residues" evidence="7">
    <location>
        <begin position="306"/>
        <end position="317"/>
    </location>
</feature>
<comment type="similarity">
    <text evidence="6">Belongs to the S100-fused protein family.</text>
</comment>
<feature type="compositionally biased region" description="Polar residues" evidence="7">
    <location>
        <begin position="377"/>
        <end position="395"/>
    </location>
</feature>
<dbReference type="InterPro" id="IPR002048">
    <property type="entry name" value="EF_hand_dom"/>
</dbReference>
<dbReference type="InterPro" id="IPR011992">
    <property type="entry name" value="EF-hand-dom_pair"/>
</dbReference>
<dbReference type="PROSITE" id="PS00303">
    <property type="entry name" value="S100_CABP"/>
    <property type="match status" value="1"/>
</dbReference>
<evidence type="ECO:0000259" key="8">
    <source>
        <dbReference type="PROSITE" id="PS50222"/>
    </source>
</evidence>
<dbReference type="GO" id="GO:0005509">
    <property type="term" value="F:calcium ion binding"/>
    <property type="evidence" value="ECO:0007669"/>
    <property type="project" value="InterPro"/>
</dbReference>
<accession>A0A6J0YJ28</accession>
<dbReference type="PANTHER" id="PTHR22571:SF51">
    <property type="entry name" value="FILAGGRIN"/>
    <property type="match status" value="1"/>
</dbReference>
<dbReference type="GO" id="GO:0001533">
    <property type="term" value="C:cornified envelope"/>
    <property type="evidence" value="ECO:0007669"/>
    <property type="project" value="TreeGrafter"/>
</dbReference>
<feature type="compositionally biased region" description="Basic residues" evidence="7">
    <location>
        <begin position="142"/>
        <end position="153"/>
    </location>
</feature>
<dbReference type="GeneID" id="110145759"/>
<evidence type="ECO:0000256" key="3">
    <source>
        <dbReference type="ARBA" id="ARBA00022723"/>
    </source>
</evidence>
<comment type="subcellular location">
    <subcellularLocation>
        <location evidence="1">Cytoplasmic granule</location>
    </subcellularLocation>
</comment>
<dbReference type="SMART" id="SM01394">
    <property type="entry name" value="S_100"/>
    <property type="match status" value="1"/>
</dbReference>
<dbReference type="Pfam" id="PF03516">
    <property type="entry name" value="Filaggrin"/>
    <property type="match status" value="1"/>
</dbReference>
<sequence length="587" mass="65407">MSTLLENINGIIKIFHKYSKTDKETDTLSEKELKELLELEFRPILKNPDDPDTTEVFMHILDVDHNKKIDFTEFFLMVFKLAQAYYDYTQRHNLETAGQKQKKYTYHYEDEEDDTEEDKEETKRKHSHSRRSDGKNQDRSKSPRGRGKKRHGSKSGSKQRGGDSPTSGHRHGCSKKHHESRREKKRRSSSTELKERRHMSSVSPTRRYEEKEEECGYENKGKGRAKCIGSEYDDSYQVCEDQVTTNFQSSHNTNYGSNITKGRDTEEHSRDTGSKSVITHGRSGSSSRNENDSILTHTGDSSTHSESQKETHSESVHGRSKNTGQRQGSHHEQSRDSSRHSETQHAQTSTGSGSSRHSQSSVSQASDSEGRSEDSGRQSVTTHGRPGSSSRNQHGSAHGQARDSSRHSESHQRSHSDTVHEGQDPALDKGRGATMTSQETAPDMLEPVMDKPPLYPEAVGTDNPVLVRPVTVRAMQEIPVGILRQLMEGLVPAQGTNMDLSMDRQETVLGTQSPTKGATVNLSTKGLDPARGKDRGATMSSQETAPDTLGPVMDKPPLDPEAVDTGNPVLVRPLTAKDIQKTQVDSP</sequence>
<dbReference type="InterPro" id="IPR001751">
    <property type="entry name" value="S100/CaBP7/8-like_CS"/>
</dbReference>
<evidence type="ECO:0000256" key="4">
    <source>
        <dbReference type="ARBA" id="ARBA00022737"/>
    </source>
</evidence>
<keyword evidence="2" id="KW-0597">Phosphoprotein</keyword>
<keyword evidence="9" id="KW-1185">Reference proteome</keyword>
<dbReference type="CDD" id="cd00213">
    <property type="entry name" value="S-100"/>
    <property type="match status" value="1"/>
</dbReference>
<evidence type="ECO:0000256" key="2">
    <source>
        <dbReference type="ARBA" id="ARBA00022553"/>
    </source>
</evidence>
<dbReference type="GO" id="GO:0036457">
    <property type="term" value="C:keratohyalin granule"/>
    <property type="evidence" value="ECO:0007669"/>
    <property type="project" value="TreeGrafter"/>
</dbReference>
<dbReference type="Proteomes" id="UP001652640">
    <property type="component" value="Chromosome 5"/>
</dbReference>
<dbReference type="Gene3D" id="1.10.238.10">
    <property type="entry name" value="EF-hand"/>
    <property type="match status" value="1"/>
</dbReference>
<dbReference type="RefSeq" id="XP_070323457.1">
    <property type="nucleotide sequence ID" value="XM_070467356.1"/>
</dbReference>
<feature type="compositionally biased region" description="Low complexity" evidence="7">
    <location>
        <begin position="347"/>
        <end position="367"/>
    </location>
</feature>
<keyword evidence="5" id="KW-0106">Calcium</keyword>
<feature type="compositionally biased region" description="Basic and acidic residues" evidence="7">
    <location>
        <begin position="329"/>
        <end position="343"/>
    </location>
</feature>
<name>A0A6J0YJ28_ODOVR</name>
<feature type="compositionally biased region" description="Basic and acidic residues" evidence="7">
    <location>
        <begin position="261"/>
        <end position="273"/>
    </location>
</feature>
<evidence type="ECO:0000313" key="11">
    <source>
        <dbReference type="RefSeq" id="XP_070323457.1"/>
    </source>
</evidence>
<reference evidence="10 11" key="2">
    <citation type="submission" date="2025-05" db="UniProtKB">
        <authorList>
            <consortium name="RefSeq"/>
        </authorList>
    </citation>
    <scope>IDENTIFICATION</scope>
    <source>
        <tissue evidence="10 11">Tongue muscle</tissue>
    </source>
</reference>
<feature type="compositionally biased region" description="Acidic residues" evidence="7">
    <location>
        <begin position="109"/>
        <end position="119"/>
    </location>
</feature>
<dbReference type="Pfam" id="PF01023">
    <property type="entry name" value="S_100"/>
    <property type="match status" value="1"/>
</dbReference>
<feature type="compositionally biased region" description="Polar residues" evidence="7">
    <location>
        <begin position="513"/>
        <end position="524"/>
    </location>
</feature>
<reference evidence="9" key="1">
    <citation type="journal article" date="2022" name="J. Hered.">
        <title>A De Novo Chromosome-Level Genome Assembly of the White-Tailed Deer, Odocoileus Virginianus.</title>
        <authorList>
            <person name="London E.W."/>
            <person name="Roca A.L."/>
            <person name="Novakofski J.E."/>
            <person name="Mateus-Pinilla N.E."/>
        </authorList>
    </citation>
    <scope>NUCLEOTIDE SEQUENCE [LARGE SCALE GENOMIC DNA]</scope>
</reference>
<feature type="compositionally biased region" description="Basic and acidic residues" evidence="7">
    <location>
        <begin position="130"/>
        <end position="141"/>
    </location>
</feature>
<evidence type="ECO:0000256" key="7">
    <source>
        <dbReference type="SAM" id="MobiDB-lite"/>
    </source>
</evidence>
<dbReference type="InterPro" id="IPR003303">
    <property type="entry name" value="Filaggrin"/>
</dbReference>
<dbReference type="SUPFAM" id="SSF47473">
    <property type="entry name" value="EF-hand"/>
    <property type="match status" value="1"/>
</dbReference>
<dbReference type="OrthoDB" id="9717718at2759"/>
<feature type="region of interest" description="Disordered" evidence="7">
    <location>
        <begin position="108"/>
        <end position="227"/>
    </location>
</feature>
<dbReference type="InterPro" id="IPR052503">
    <property type="entry name" value="S100-fused_Epidermal_Struct"/>
</dbReference>
<dbReference type="GO" id="GO:0005198">
    <property type="term" value="F:structural molecule activity"/>
    <property type="evidence" value="ECO:0007669"/>
    <property type="project" value="InterPro"/>
</dbReference>
<feature type="region of interest" description="Disordered" evidence="7">
    <location>
        <begin position="246"/>
        <end position="458"/>
    </location>
</feature>
<dbReference type="KEGG" id="ovr:110145759"/>
<dbReference type="GO" id="GO:0046914">
    <property type="term" value="F:transition metal ion binding"/>
    <property type="evidence" value="ECO:0007669"/>
    <property type="project" value="InterPro"/>
</dbReference>
<dbReference type="InterPro" id="IPR013787">
    <property type="entry name" value="S100_Ca-bd_sub"/>
</dbReference>
<dbReference type="InterPro" id="IPR018247">
    <property type="entry name" value="EF_Hand_1_Ca_BS"/>
</dbReference>